<dbReference type="PANTHER" id="PTHR30363">
    <property type="entry name" value="HTH-TYPE TRANSCRIPTIONAL REGULATOR SRLR-RELATED"/>
    <property type="match status" value="1"/>
</dbReference>
<dbReference type="InterPro" id="IPR036390">
    <property type="entry name" value="WH_DNA-bd_sf"/>
</dbReference>
<accession>A0AAE4AZ51</accession>
<name>A0AAE4AZ51_9ACTN</name>
<proteinExistence type="predicted"/>
<dbReference type="SUPFAM" id="SSF46785">
    <property type="entry name" value="Winged helix' DNA-binding domain"/>
    <property type="match status" value="1"/>
</dbReference>
<dbReference type="Gene3D" id="1.10.10.10">
    <property type="entry name" value="Winged helix-like DNA-binding domain superfamily/Winged helix DNA-binding domain"/>
    <property type="match status" value="1"/>
</dbReference>
<dbReference type="InterPro" id="IPR011991">
    <property type="entry name" value="ArsR-like_HTH"/>
</dbReference>
<feature type="compositionally biased region" description="Polar residues" evidence="1">
    <location>
        <begin position="236"/>
        <end position="250"/>
    </location>
</feature>
<dbReference type="CDD" id="cd00090">
    <property type="entry name" value="HTH_ARSR"/>
    <property type="match status" value="1"/>
</dbReference>
<keyword evidence="3" id="KW-1185">Reference proteome</keyword>
<organism evidence="2 3">
    <name type="scientific">Catenuloplanes indicus</name>
    <dbReference type="NCBI Taxonomy" id="137267"/>
    <lineage>
        <taxon>Bacteria</taxon>
        <taxon>Bacillati</taxon>
        <taxon>Actinomycetota</taxon>
        <taxon>Actinomycetes</taxon>
        <taxon>Micromonosporales</taxon>
        <taxon>Micromonosporaceae</taxon>
        <taxon>Catenuloplanes</taxon>
    </lineage>
</organism>
<evidence type="ECO:0000313" key="3">
    <source>
        <dbReference type="Proteomes" id="UP001240236"/>
    </source>
</evidence>
<dbReference type="InterPro" id="IPR050313">
    <property type="entry name" value="Carb_Metab_HTH_regulators"/>
</dbReference>
<reference evidence="2 3" key="1">
    <citation type="submission" date="2023-07" db="EMBL/GenBank/DDBJ databases">
        <title>Sequencing the genomes of 1000 actinobacteria strains.</title>
        <authorList>
            <person name="Klenk H.-P."/>
        </authorList>
    </citation>
    <scope>NUCLEOTIDE SEQUENCE [LARGE SCALE GENOMIC DNA]</scope>
    <source>
        <strain evidence="2 3">DSM 44709</strain>
    </source>
</reference>
<evidence type="ECO:0000313" key="2">
    <source>
        <dbReference type="EMBL" id="MDQ0365658.1"/>
    </source>
</evidence>
<evidence type="ECO:0000256" key="1">
    <source>
        <dbReference type="SAM" id="MobiDB-lite"/>
    </source>
</evidence>
<protein>
    <submittedName>
        <fullName evidence="2">ArsR family transcriptional regulator</fullName>
    </submittedName>
</protein>
<dbReference type="PANTHER" id="PTHR30363:SF28">
    <property type="entry name" value="TRANSCRIPTIONAL REGULATORY PROTEIN-RELATED"/>
    <property type="match status" value="1"/>
</dbReference>
<dbReference type="InterPro" id="IPR036388">
    <property type="entry name" value="WH-like_DNA-bd_sf"/>
</dbReference>
<dbReference type="EMBL" id="JAUSUZ010000001">
    <property type="protein sequence ID" value="MDQ0365658.1"/>
    <property type="molecule type" value="Genomic_DNA"/>
</dbReference>
<gene>
    <name evidence="2" type="ORF">J2S42_002327</name>
</gene>
<comment type="caution">
    <text evidence="2">The sequence shown here is derived from an EMBL/GenBank/DDBJ whole genome shotgun (WGS) entry which is preliminary data.</text>
</comment>
<dbReference type="Proteomes" id="UP001240236">
    <property type="component" value="Unassembled WGS sequence"/>
</dbReference>
<dbReference type="Pfam" id="PF13412">
    <property type="entry name" value="HTH_24"/>
    <property type="match status" value="1"/>
</dbReference>
<feature type="region of interest" description="Disordered" evidence="1">
    <location>
        <begin position="229"/>
        <end position="250"/>
    </location>
</feature>
<sequence length="250" mass="25889">MKNLELLSASATEADTATGAQDGRTRDKITQLLLERGGATAAELGRALGLSAAGIRRHLDALLADGDVTTRDHTSGTPRGRGRPAKVFLLTDAARLRCGTHAYDNIASAALRFIAVHSGAAAVTEFAEAQVSALEQRCRAAMEGAGEDPFARAEALAAVLTAEGYAANATTIATGGQLCQHHCPVAHVAAEFPQLCEAETAVISRLIGTHVQRLATIAHGDGVCTTHIPAPAGHAGNTTTKKNSTVRTDR</sequence>
<dbReference type="AlphaFoldDB" id="A0AAE4AZ51"/>